<accession>A0ABD2QAY0</accession>
<proteinExistence type="predicted"/>
<gene>
    <name evidence="1" type="ORF">Ciccas_004965</name>
</gene>
<comment type="caution">
    <text evidence="1">The sequence shown here is derived from an EMBL/GenBank/DDBJ whole genome shotgun (WGS) entry which is preliminary data.</text>
</comment>
<evidence type="ECO:0000313" key="1">
    <source>
        <dbReference type="EMBL" id="KAL3316387.1"/>
    </source>
</evidence>
<protein>
    <submittedName>
        <fullName evidence="1">Uncharacterized protein</fullName>
    </submittedName>
</protein>
<sequence>MNAGLAHLGVGYETGDDVAVTLTHGNKVEIVHPSSYVYMIEGTYGFDPVRVNVNASTELEKFAVMTWKILNLDVEPKVAAVEHSIGNQHTLTRHVNMFVRYTSKLSQEDLFKDTWKLIYEHRSSTRMKAYCIREVAKLLVQGRLENTLTGIYITFIVMKMLQDKNRGHLCQQLAKGILCRLYQTHTKIPNLGSQLEAYFQSRGVRAENTQLLLSINFDKLANPALDLSEDKNLDHSPNCKCGLVHLNFQIAFPCAEEKCMFVKLVIYLYYANIPNIILRITNMPANTEAHPLYDEVVAYFALMPTLRKSTHYHGLIKALQCKKSNKKFVACIEDGSPEFKFLVTLTFACAIGDVNEYPVNTETGFDFLSPYLLDFMLGLHQVENDAPTFEDICSFLEQHTFFPTISETCLQVPVTNVLGAVVYNALYERSFSLPPLTEWLTKVKDRIDTARWDQVQFYAKLVADYFATDEGRKYFIERNDYVRKFDGSHDKDDVHWQILRERVILEVMALCDKGNVKDMYIAMLLTAENMSYMMLEGKDEMALNLLTRVVDYIEIVWSEINNLTINVRATLFYLIIVGKQGQSLGVMLNEQGR</sequence>
<evidence type="ECO:0000313" key="2">
    <source>
        <dbReference type="Proteomes" id="UP001626550"/>
    </source>
</evidence>
<dbReference type="EMBL" id="JBJKFK010000546">
    <property type="protein sequence ID" value="KAL3316387.1"/>
    <property type="molecule type" value="Genomic_DNA"/>
</dbReference>
<dbReference type="Proteomes" id="UP001626550">
    <property type="component" value="Unassembled WGS sequence"/>
</dbReference>
<keyword evidence="2" id="KW-1185">Reference proteome</keyword>
<name>A0ABD2QAY0_9PLAT</name>
<reference evidence="1 2" key="1">
    <citation type="submission" date="2024-11" db="EMBL/GenBank/DDBJ databases">
        <title>Adaptive evolution of stress response genes in parasites aligns with host niche diversity.</title>
        <authorList>
            <person name="Hahn C."/>
            <person name="Resl P."/>
        </authorList>
    </citation>
    <scope>NUCLEOTIDE SEQUENCE [LARGE SCALE GENOMIC DNA]</scope>
    <source>
        <strain evidence="1">EGGRZ-B1_66</strain>
        <tissue evidence="1">Body</tissue>
    </source>
</reference>
<organism evidence="1 2">
    <name type="scientific">Cichlidogyrus casuarinus</name>
    <dbReference type="NCBI Taxonomy" id="1844966"/>
    <lineage>
        <taxon>Eukaryota</taxon>
        <taxon>Metazoa</taxon>
        <taxon>Spiralia</taxon>
        <taxon>Lophotrochozoa</taxon>
        <taxon>Platyhelminthes</taxon>
        <taxon>Monogenea</taxon>
        <taxon>Monopisthocotylea</taxon>
        <taxon>Dactylogyridea</taxon>
        <taxon>Ancyrocephalidae</taxon>
        <taxon>Cichlidogyrus</taxon>
    </lineage>
</organism>
<dbReference type="AlphaFoldDB" id="A0ABD2QAY0"/>